<reference evidence="2" key="2">
    <citation type="submission" date="2015-06" db="UniProtKB">
        <authorList>
            <consortium name="EnsemblMetazoa"/>
        </authorList>
    </citation>
    <scope>IDENTIFICATION</scope>
</reference>
<feature type="chain" id="PRO_5004581903" description="Prolyl 4-hydroxylase alpha-subunit N-terminal domain-containing protein" evidence="1">
    <location>
        <begin position="22"/>
        <end position="195"/>
    </location>
</feature>
<dbReference type="EnsemblMetazoa" id="tetur25g00510.1">
    <property type="protein sequence ID" value="tetur25g00510.1"/>
    <property type="gene ID" value="tetur25g00510"/>
</dbReference>
<dbReference type="HOGENOM" id="CLU_1398016_0_0_1"/>
<dbReference type="KEGG" id="tut:107368016"/>
<sequence>MKSSVATVLILVFTCSTTVSSDKNYDPLSALEIRGFDPDYKLQMPFHGLLQKFATCLKNIFTLHRGKLDELKGKLDTTFDRVSVVDGKLKEYETSYQAYPSKGSCACPSVDQIYGKLKEYPTNFAVNLKLFQLVPLWGKVGRLEQMIYQNHYTLRNYLNFIQQLESHNRFVRPRKDVNVTGEIERYLHSVESVSG</sequence>
<reference evidence="3" key="1">
    <citation type="submission" date="2011-08" db="EMBL/GenBank/DDBJ databases">
        <authorList>
            <person name="Rombauts S."/>
        </authorList>
    </citation>
    <scope>NUCLEOTIDE SEQUENCE</scope>
    <source>
        <strain evidence="3">London</strain>
    </source>
</reference>
<protein>
    <recommendedName>
        <fullName evidence="4">Prolyl 4-hydroxylase alpha-subunit N-terminal domain-containing protein</fullName>
    </recommendedName>
</protein>
<keyword evidence="3" id="KW-1185">Reference proteome</keyword>
<dbReference type="AlphaFoldDB" id="T1KWY9"/>
<feature type="signal peptide" evidence="1">
    <location>
        <begin position="1"/>
        <end position="21"/>
    </location>
</feature>
<dbReference type="EMBL" id="CAEY01000675">
    <property type="status" value="NOT_ANNOTATED_CDS"/>
    <property type="molecule type" value="Genomic_DNA"/>
</dbReference>
<evidence type="ECO:0008006" key="4">
    <source>
        <dbReference type="Google" id="ProtNLM"/>
    </source>
</evidence>
<proteinExistence type="predicted"/>
<keyword evidence="1" id="KW-0732">Signal</keyword>
<name>T1KWY9_TETUR</name>
<dbReference type="Proteomes" id="UP000015104">
    <property type="component" value="Unassembled WGS sequence"/>
</dbReference>
<evidence type="ECO:0000256" key="1">
    <source>
        <dbReference type="SAM" id="SignalP"/>
    </source>
</evidence>
<gene>
    <name evidence="2" type="primary">107368016</name>
</gene>
<organism evidence="2 3">
    <name type="scientific">Tetranychus urticae</name>
    <name type="common">Two-spotted spider mite</name>
    <dbReference type="NCBI Taxonomy" id="32264"/>
    <lineage>
        <taxon>Eukaryota</taxon>
        <taxon>Metazoa</taxon>
        <taxon>Ecdysozoa</taxon>
        <taxon>Arthropoda</taxon>
        <taxon>Chelicerata</taxon>
        <taxon>Arachnida</taxon>
        <taxon>Acari</taxon>
        <taxon>Acariformes</taxon>
        <taxon>Trombidiformes</taxon>
        <taxon>Prostigmata</taxon>
        <taxon>Eleutherengona</taxon>
        <taxon>Raphignathae</taxon>
        <taxon>Tetranychoidea</taxon>
        <taxon>Tetranychidae</taxon>
        <taxon>Tetranychus</taxon>
    </lineage>
</organism>
<evidence type="ECO:0000313" key="3">
    <source>
        <dbReference type="Proteomes" id="UP000015104"/>
    </source>
</evidence>
<evidence type="ECO:0000313" key="2">
    <source>
        <dbReference type="EnsemblMetazoa" id="tetur25g00510.1"/>
    </source>
</evidence>
<accession>T1KWY9</accession>